<dbReference type="OrthoDB" id="343609at2759"/>
<dbReference type="GO" id="GO:0030154">
    <property type="term" value="P:cell differentiation"/>
    <property type="evidence" value="ECO:0007669"/>
    <property type="project" value="TreeGrafter"/>
</dbReference>
<evidence type="ECO:0000313" key="5">
    <source>
        <dbReference type="EMBL" id="VFT95407.1"/>
    </source>
</evidence>
<dbReference type="PROSITE" id="PS51465">
    <property type="entry name" value="KAZAL_2"/>
    <property type="match status" value="3"/>
</dbReference>
<feature type="domain" description="Kazal-like" evidence="3">
    <location>
        <begin position="69"/>
        <end position="122"/>
    </location>
</feature>
<dbReference type="EMBL" id="VJMH01006404">
    <property type="protein sequence ID" value="KAF0689902.1"/>
    <property type="molecule type" value="Genomic_DNA"/>
</dbReference>
<feature type="domain" description="Kazal-like" evidence="3">
    <location>
        <begin position="123"/>
        <end position="168"/>
    </location>
</feature>
<evidence type="ECO:0000313" key="6">
    <source>
        <dbReference type="Proteomes" id="UP000332933"/>
    </source>
</evidence>
<dbReference type="InterPro" id="IPR002350">
    <property type="entry name" value="Kazal_dom"/>
</dbReference>
<evidence type="ECO:0000256" key="1">
    <source>
        <dbReference type="ARBA" id="ARBA00023157"/>
    </source>
</evidence>
<dbReference type="CDD" id="cd00104">
    <property type="entry name" value="KAZAL_FS"/>
    <property type="match status" value="3"/>
</dbReference>
<sequence>MLTSVAVLVASLAFAASDCIRTCDDNVDDASGNICASDGSTLWSQCDFDYYQCVDPYLKVLTRGPCPDINPTLSCNVQSCGVDSTGPVCASDGQTYANNCSLANMACQNSSLYYVHDGDCGDRCSMGCSQAPSASVCGTDGRTYVNACWLEEANCRDATVRLAWEGTCACVTTCPNYYDPVCGSDGRSYANLCLLRNAACATADGLDVRHAGKCRSNFAGLSWSTRR</sequence>
<dbReference type="PANTHER" id="PTHR10913:SF81">
    <property type="entry name" value="KAZAL-LIKE DOMAIN-CONTAINING PROTEIN"/>
    <property type="match status" value="1"/>
</dbReference>
<evidence type="ECO:0000256" key="2">
    <source>
        <dbReference type="SAM" id="SignalP"/>
    </source>
</evidence>
<keyword evidence="6" id="KW-1185">Reference proteome</keyword>
<evidence type="ECO:0000313" key="4">
    <source>
        <dbReference type="EMBL" id="KAF0689902.1"/>
    </source>
</evidence>
<feature type="signal peptide" evidence="2">
    <location>
        <begin position="1"/>
        <end position="17"/>
    </location>
</feature>
<dbReference type="EMBL" id="CAADRA010006425">
    <property type="protein sequence ID" value="VFT95407.1"/>
    <property type="molecule type" value="Genomic_DNA"/>
</dbReference>
<reference evidence="5 6" key="1">
    <citation type="submission" date="2019-03" db="EMBL/GenBank/DDBJ databases">
        <authorList>
            <person name="Gaulin E."/>
            <person name="Dumas B."/>
        </authorList>
    </citation>
    <scope>NUCLEOTIDE SEQUENCE [LARGE SCALE GENOMIC DNA]</scope>
    <source>
        <strain evidence="5">CBS 568.67</strain>
    </source>
</reference>
<dbReference type="SUPFAM" id="SSF100895">
    <property type="entry name" value="Kazal-type serine protease inhibitors"/>
    <property type="match status" value="4"/>
</dbReference>
<organism evidence="5 6">
    <name type="scientific">Aphanomyces stellatus</name>
    <dbReference type="NCBI Taxonomy" id="120398"/>
    <lineage>
        <taxon>Eukaryota</taxon>
        <taxon>Sar</taxon>
        <taxon>Stramenopiles</taxon>
        <taxon>Oomycota</taxon>
        <taxon>Saprolegniomycetes</taxon>
        <taxon>Saprolegniales</taxon>
        <taxon>Verrucalvaceae</taxon>
        <taxon>Aphanomyces</taxon>
    </lineage>
</organism>
<keyword evidence="2" id="KW-0732">Signal</keyword>
<dbReference type="PANTHER" id="PTHR10913">
    <property type="entry name" value="FOLLISTATIN-RELATED"/>
    <property type="match status" value="1"/>
</dbReference>
<feature type="chain" id="PRO_5036116404" evidence="2">
    <location>
        <begin position="18"/>
        <end position="227"/>
    </location>
</feature>
<gene>
    <name evidence="5" type="primary">Aste57867_18672</name>
    <name evidence="4" type="ORF">As57867_018610</name>
    <name evidence="5" type="ORF">ASTE57867_18672</name>
</gene>
<dbReference type="AlphaFoldDB" id="A0A485LAZ0"/>
<proteinExistence type="predicted"/>
<reference evidence="4" key="2">
    <citation type="submission" date="2019-06" db="EMBL/GenBank/DDBJ databases">
        <title>Genomics analysis of Aphanomyces spp. identifies a new class of oomycete effector associated with host adaptation.</title>
        <authorList>
            <person name="Gaulin E."/>
        </authorList>
    </citation>
    <scope>NUCLEOTIDE SEQUENCE</scope>
    <source>
        <strain evidence="4">CBS 578.67</strain>
    </source>
</reference>
<dbReference type="Gene3D" id="3.30.60.30">
    <property type="match status" value="4"/>
</dbReference>
<dbReference type="InterPro" id="IPR050653">
    <property type="entry name" value="Prot_Inhib_GrowthFact_Antg"/>
</dbReference>
<evidence type="ECO:0000259" key="3">
    <source>
        <dbReference type="PROSITE" id="PS51465"/>
    </source>
</evidence>
<keyword evidence="1" id="KW-1015">Disulfide bond</keyword>
<dbReference type="InterPro" id="IPR036058">
    <property type="entry name" value="Kazal_dom_sf"/>
</dbReference>
<name>A0A485LAZ0_9STRA</name>
<dbReference type="Pfam" id="PF07648">
    <property type="entry name" value="Kazal_2"/>
    <property type="match status" value="4"/>
</dbReference>
<protein>
    <submittedName>
        <fullName evidence="5">Aste57867_18672 protein</fullName>
    </submittedName>
</protein>
<accession>A0A485LAZ0</accession>
<dbReference type="SMART" id="SM00280">
    <property type="entry name" value="KAZAL"/>
    <property type="match status" value="4"/>
</dbReference>
<dbReference type="Proteomes" id="UP000332933">
    <property type="component" value="Unassembled WGS sequence"/>
</dbReference>
<feature type="domain" description="Kazal-like" evidence="3">
    <location>
        <begin position="169"/>
        <end position="216"/>
    </location>
</feature>
<dbReference type="GO" id="GO:0005615">
    <property type="term" value="C:extracellular space"/>
    <property type="evidence" value="ECO:0007669"/>
    <property type="project" value="TreeGrafter"/>
</dbReference>